<dbReference type="InterPro" id="IPR038763">
    <property type="entry name" value="DHH_sf"/>
</dbReference>
<evidence type="ECO:0000259" key="1">
    <source>
        <dbReference type="Pfam" id="PF01368"/>
    </source>
</evidence>
<evidence type="ECO:0000313" key="3">
    <source>
        <dbReference type="EMBL" id="OHX67102.1"/>
    </source>
</evidence>
<sequence length="337" mass="37697">MHNFNTLKEFLEEPRNVVIIPHTKPDADAIGSALGLSWYLRKDEHNTTVLSPNAYPSFLHWMPGHEEVVIHDKEQPEISEDIINKADVIFCVDFSALSRIEDLGPMVEKQLSNKTIVMIDHHRGKVEFADYELWDIDAAAAAQLIYEFIDLDEGTQKIDQRIAACLYAGIVTDTGSFKYPSVSSRTLRIAAALKDTGLDTARLYNLIYDNNTERRLRFLGHALKENLTFWSDLNTGFFTVSQDDRDNYKLQSGDTEGLVNYALSVNGIKIAGIFKETDERDGIKVSLRSIGDFSVADLAAEHFNGGGHKNAAGGRVDGMTIDEAVALFKKVLEEKLK</sequence>
<comment type="caution">
    <text evidence="3">The sequence shown here is derived from an EMBL/GenBank/DDBJ whole genome shotgun (WGS) entry which is preliminary data.</text>
</comment>
<dbReference type="AlphaFoldDB" id="A0A1S1Z1I6"/>
<evidence type="ECO:0000259" key="2">
    <source>
        <dbReference type="Pfam" id="PF02272"/>
    </source>
</evidence>
<dbReference type="Gene3D" id="3.90.1640.10">
    <property type="entry name" value="inorganic pyrophosphatase (n-terminal core)"/>
    <property type="match status" value="1"/>
</dbReference>
<dbReference type="EMBL" id="JRYR02000001">
    <property type="protein sequence ID" value="OHX67102.1"/>
    <property type="molecule type" value="Genomic_DNA"/>
</dbReference>
<dbReference type="GO" id="GO:0003676">
    <property type="term" value="F:nucleic acid binding"/>
    <property type="evidence" value="ECO:0007669"/>
    <property type="project" value="InterPro"/>
</dbReference>
<dbReference type="PANTHER" id="PTHR47618">
    <property type="entry name" value="BIFUNCTIONAL OLIGORIBONUCLEASE AND PAP PHOSPHATASE NRNA"/>
    <property type="match status" value="1"/>
</dbReference>
<dbReference type="STRING" id="915059.NH26_12485"/>
<accession>A0A1S1Z1I6</accession>
<gene>
    <name evidence="3" type="ORF">NH26_12485</name>
</gene>
<dbReference type="Proteomes" id="UP000179797">
    <property type="component" value="Unassembled WGS sequence"/>
</dbReference>
<dbReference type="InterPro" id="IPR001667">
    <property type="entry name" value="DDH_dom"/>
</dbReference>
<feature type="domain" description="DHHA1" evidence="2">
    <location>
        <begin position="251"/>
        <end position="333"/>
    </location>
</feature>
<name>A0A1S1Z1I6_FLAPC</name>
<reference evidence="3 4" key="1">
    <citation type="journal article" date="2012" name="Int. J. Syst. Evol. Microbiol.">
        <title>Flammeovirga pacifica sp. nov., isolated from deep-sea sediment.</title>
        <authorList>
            <person name="Xu H."/>
            <person name="Fu Y."/>
            <person name="Yang N."/>
            <person name="Ding Z."/>
            <person name="Lai Q."/>
            <person name="Zeng R."/>
        </authorList>
    </citation>
    <scope>NUCLEOTIDE SEQUENCE [LARGE SCALE GENOMIC DNA]</scope>
    <source>
        <strain evidence="4">DSM 24597 / LMG 26175 / WPAGA1</strain>
    </source>
</reference>
<dbReference type="OrthoDB" id="9803668at2"/>
<keyword evidence="4" id="KW-1185">Reference proteome</keyword>
<dbReference type="InterPro" id="IPR003156">
    <property type="entry name" value="DHHA1_dom"/>
</dbReference>
<dbReference type="Gene3D" id="3.10.310.30">
    <property type="match status" value="1"/>
</dbReference>
<dbReference type="SUPFAM" id="SSF64182">
    <property type="entry name" value="DHH phosphoesterases"/>
    <property type="match status" value="1"/>
</dbReference>
<dbReference type="Pfam" id="PF01368">
    <property type="entry name" value="DHH"/>
    <property type="match status" value="1"/>
</dbReference>
<proteinExistence type="predicted"/>
<dbReference type="PANTHER" id="PTHR47618:SF1">
    <property type="entry name" value="BIFUNCTIONAL OLIGORIBONUCLEASE AND PAP PHOSPHATASE NRNA"/>
    <property type="match status" value="1"/>
</dbReference>
<feature type="domain" description="DDH" evidence="1">
    <location>
        <begin position="16"/>
        <end position="170"/>
    </location>
</feature>
<evidence type="ECO:0000313" key="4">
    <source>
        <dbReference type="Proteomes" id="UP000179797"/>
    </source>
</evidence>
<organism evidence="3 4">
    <name type="scientific">Flammeovirga pacifica</name>
    <dbReference type="NCBI Taxonomy" id="915059"/>
    <lineage>
        <taxon>Bacteria</taxon>
        <taxon>Pseudomonadati</taxon>
        <taxon>Bacteroidota</taxon>
        <taxon>Cytophagia</taxon>
        <taxon>Cytophagales</taxon>
        <taxon>Flammeovirgaceae</taxon>
        <taxon>Flammeovirga</taxon>
    </lineage>
</organism>
<protein>
    <submittedName>
        <fullName evidence="3">DHH family phosphoesterase</fullName>
    </submittedName>
</protein>
<dbReference type="Pfam" id="PF02272">
    <property type="entry name" value="DHHA1"/>
    <property type="match status" value="1"/>
</dbReference>
<dbReference type="RefSeq" id="WP_044227759.1">
    <property type="nucleotide sequence ID" value="NZ_JRYR02000001.1"/>
</dbReference>
<dbReference type="InterPro" id="IPR051319">
    <property type="entry name" value="Oligoribo/pAp-PDE_c-di-AMP_PDE"/>
</dbReference>